<evidence type="ECO:0000256" key="6">
    <source>
        <dbReference type="ARBA" id="ARBA00023136"/>
    </source>
</evidence>
<comment type="subcellular location">
    <subcellularLocation>
        <location evidence="1 7">Cell membrane</location>
        <topology evidence="1 7">Multi-pass membrane protein</topology>
    </subcellularLocation>
</comment>
<dbReference type="PROSITE" id="PS50928">
    <property type="entry name" value="ABC_TM1"/>
    <property type="match status" value="1"/>
</dbReference>
<keyword evidence="3" id="KW-1003">Cell membrane</keyword>
<dbReference type="PANTHER" id="PTHR30151:SF0">
    <property type="entry name" value="ABC TRANSPORTER PERMEASE PROTEIN MJ0413-RELATED"/>
    <property type="match status" value="1"/>
</dbReference>
<dbReference type="Proteomes" id="UP001236500">
    <property type="component" value="Chromosome"/>
</dbReference>
<evidence type="ECO:0000313" key="9">
    <source>
        <dbReference type="EMBL" id="WGL17777.1"/>
    </source>
</evidence>
<sequence>MKRLINLKPGKSGALFLGLLPFLLILMIYMAGSQARLAENEKDKLLPSFSQMGDAVHRMAAEPSKRTGKIIFWQDTVSSLKRLGLGVLIAATIGLLLGMFTGAIPLVGASVSPLLTVISLVPPLALLPILFIVFGLGEISKVALIAIGITPFIARDMLQRTGEIPFEQLVKAQTLGANSTQILSRVILPQLLPRLTESVRLALGAAWLFLISSEAIASTDGLGYRIFLVRRYLSMDVILPYVAWITLLAFLLDYALRVMNKKLFPWYLPGGAA</sequence>
<dbReference type="CDD" id="cd06261">
    <property type="entry name" value="TM_PBP2"/>
    <property type="match status" value="1"/>
</dbReference>
<dbReference type="EMBL" id="CP118605">
    <property type="protein sequence ID" value="WGL17777.1"/>
    <property type="molecule type" value="Genomic_DNA"/>
</dbReference>
<evidence type="ECO:0000256" key="7">
    <source>
        <dbReference type="RuleBase" id="RU363032"/>
    </source>
</evidence>
<evidence type="ECO:0000256" key="5">
    <source>
        <dbReference type="ARBA" id="ARBA00022989"/>
    </source>
</evidence>
<evidence type="ECO:0000313" key="10">
    <source>
        <dbReference type="Proteomes" id="UP001236500"/>
    </source>
</evidence>
<dbReference type="Pfam" id="PF00528">
    <property type="entry name" value="BPD_transp_1"/>
    <property type="match status" value="1"/>
</dbReference>
<keyword evidence="4 7" id="KW-0812">Transmembrane</keyword>
<evidence type="ECO:0000256" key="4">
    <source>
        <dbReference type="ARBA" id="ARBA00022692"/>
    </source>
</evidence>
<reference evidence="9 10" key="1">
    <citation type="submission" date="2023-02" db="EMBL/GenBank/DDBJ databases">
        <title>Description and genomic characterization of Microbulbifer bruguierae sp. nov., isolated from the sediment of mangrove plant Bruguiera sexangula.</title>
        <authorList>
            <person name="Long M."/>
        </authorList>
    </citation>
    <scope>NUCLEOTIDE SEQUENCE [LARGE SCALE GENOMIC DNA]</scope>
    <source>
        <strain evidence="9 10">H12</strain>
    </source>
</reference>
<comment type="similarity">
    <text evidence="7">Belongs to the binding-protein-dependent transport system permease family.</text>
</comment>
<proteinExistence type="inferred from homology"/>
<dbReference type="RefSeq" id="WP_280321681.1">
    <property type="nucleotide sequence ID" value="NZ_CP118605.1"/>
</dbReference>
<evidence type="ECO:0000256" key="3">
    <source>
        <dbReference type="ARBA" id="ARBA00022475"/>
    </source>
</evidence>
<dbReference type="InterPro" id="IPR000515">
    <property type="entry name" value="MetI-like"/>
</dbReference>
<keyword evidence="5 7" id="KW-1133">Transmembrane helix</keyword>
<feature type="transmembrane region" description="Helical" evidence="7">
    <location>
        <begin position="237"/>
        <end position="256"/>
    </location>
</feature>
<dbReference type="SUPFAM" id="SSF161098">
    <property type="entry name" value="MetI-like"/>
    <property type="match status" value="1"/>
</dbReference>
<evidence type="ECO:0000256" key="2">
    <source>
        <dbReference type="ARBA" id="ARBA00022448"/>
    </source>
</evidence>
<keyword evidence="10" id="KW-1185">Reference proteome</keyword>
<gene>
    <name evidence="9" type="ORF">PVT68_05645</name>
</gene>
<feature type="transmembrane region" description="Helical" evidence="7">
    <location>
        <begin position="114"/>
        <end position="136"/>
    </location>
</feature>
<feature type="transmembrane region" description="Helical" evidence="7">
    <location>
        <begin position="83"/>
        <end position="107"/>
    </location>
</feature>
<evidence type="ECO:0000256" key="1">
    <source>
        <dbReference type="ARBA" id="ARBA00004651"/>
    </source>
</evidence>
<feature type="domain" description="ABC transmembrane type-1" evidence="8">
    <location>
        <begin position="76"/>
        <end position="260"/>
    </location>
</feature>
<dbReference type="PANTHER" id="PTHR30151">
    <property type="entry name" value="ALKANE SULFONATE ABC TRANSPORTER-RELATED, MEMBRANE SUBUNIT"/>
    <property type="match status" value="1"/>
</dbReference>
<accession>A0ABY8NJ83</accession>
<dbReference type="InterPro" id="IPR035906">
    <property type="entry name" value="MetI-like_sf"/>
</dbReference>
<keyword evidence="2 7" id="KW-0813">Transport</keyword>
<protein>
    <submittedName>
        <fullName evidence="9">ABC transporter permease</fullName>
    </submittedName>
</protein>
<dbReference type="Gene3D" id="1.10.3720.10">
    <property type="entry name" value="MetI-like"/>
    <property type="match status" value="1"/>
</dbReference>
<evidence type="ECO:0000259" key="8">
    <source>
        <dbReference type="PROSITE" id="PS50928"/>
    </source>
</evidence>
<keyword evidence="6 7" id="KW-0472">Membrane</keyword>
<name>A0ABY8NJ83_9GAMM</name>
<organism evidence="9 10">
    <name type="scientific">Microbulbifer bruguierae</name>
    <dbReference type="NCBI Taxonomy" id="3029061"/>
    <lineage>
        <taxon>Bacteria</taxon>
        <taxon>Pseudomonadati</taxon>
        <taxon>Pseudomonadota</taxon>
        <taxon>Gammaproteobacteria</taxon>
        <taxon>Cellvibrionales</taxon>
        <taxon>Microbulbiferaceae</taxon>
        <taxon>Microbulbifer</taxon>
    </lineage>
</organism>